<dbReference type="EMBL" id="NGAF01000049">
    <property type="protein sequence ID" value="OXR39966.1"/>
    <property type="molecule type" value="Genomic_DNA"/>
</dbReference>
<gene>
    <name evidence="1" type="ORF">B7C42_07973</name>
</gene>
<dbReference type="Proteomes" id="UP000215506">
    <property type="component" value="Unassembled WGS sequence"/>
</dbReference>
<accession>A0A231GTM7</accession>
<reference evidence="1 2" key="1">
    <citation type="submission" date="2017-07" db="EMBL/GenBank/DDBJ databases">
        <title>First draft Genome Sequence of Nocardia cerradoensis isolated from human infection.</title>
        <authorList>
            <person name="Carrasco G."/>
        </authorList>
    </citation>
    <scope>NUCLEOTIDE SEQUENCE [LARGE SCALE GENOMIC DNA]</scope>
    <source>
        <strain evidence="1 2">CNM20130759</strain>
    </source>
</reference>
<dbReference type="AlphaFoldDB" id="A0A231GTM7"/>
<evidence type="ECO:0000313" key="2">
    <source>
        <dbReference type="Proteomes" id="UP000215506"/>
    </source>
</evidence>
<protein>
    <submittedName>
        <fullName evidence="1">Uncharacterized protein</fullName>
    </submittedName>
</protein>
<comment type="caution">
    <text evidence="1">The sequence shown here is derived from an EMBL/GenBank/DDBJ whole genome shotgun (WGS) entry which is preliminary data.</text>
</comment>
<sequence>MVVVSRAGFGAYSGGPCTLGQLRKVMNPVMEHFLLHGISDDWAPLSEFEKAVRRFYPESYSREFVLKVVRYFAESGHIPYTH</sequence>
<keyword evidence="2" id="KW-1185">Reference proteome</keyword>
<organism evidence="1 2">
    <name type="scientific">Nocardia cerradoensis</name>
    <dbReference type="NCBI Taxonomy" id="85688"/>
    <lineage>
        <taxon>Bacteria</taxon>
        <taxon>Bacillati</taxon>
        <taxon>Actinomycetota</taxon>
        <taxon>Actinomycetes</taxon>
        <taxon>Mycobacteriales</taxon>
        <taxon>Nocardiaceae</taxon>
        <taxon>Nocardia</taxon>
    </lineage>
</organism>
<name>A0A231GTM7_9NOCA</name>
<evidence type="ECO:0000313" key="1">
    <source>
        <dbReference type="EMBL" id="OXR39966.1"/>
    </source>
</evidence>
<proteinExistence type="predicted"/>